<keyword evidence="3" id="KW-0165">Cleavage on pair of basic residues</keyword>
<dbReference type="EMBL" id="LSRL02000016">
    <property type="protein sequence ID" value="TDG50325.1"/>
    <property type="molecule type" value="Genomic_DNA"/>
</dbReference>
<dbReference type="STRING" id="7232.A0A484BR33"/>
<dbReference type="KEGG" id="dnv:108651282"/>
<keyword evidence="10" id="KW-1185">Reference proteome</keyword>
<comment type="subcellular location">
    <subcellularLocation>
        <location evidence="6">Secreted</location>
    </subcellularLocation>
</comment>
<keyword evidence="6" id="KW-0964">Secreted</keyword>
<reference evidence="9 10" key="1">
    <citation type="journal article" date="2019" name="J. Hered.">
        <title>An Improved Genome Assembly for Drosophila navojoa, the Basal Species in the mojavensis Cluster.</title>
        <authorList>
            <person name="Vanderlinde T."/>
            <person name="Dupim E.G."/>
            <person name="Nazario-Yepiz N.O."/>
            <person name="Carvalho A.B."/>
        </authorList>
    </citation>
    <scope>NUCLEOTIDE SEQUENCE [LARGE SCALE GENOMIC DNA]</scope>
    <source>
        <strain evidence="9">Navoj_Jal97</strain>
        <tissue evidence="9">Whole organism</tissue>
    </source>
</reference>
<dbReference type="Proteomes" id="UP000295192">
    <property type="component" value="Unassembled WGS sequence"/>
</dbReference>
<dbReference type="GO" id="GO:0005576">
    <property type="term" value="C:extracellular region"/>
    <property type="evidence" value="ECO:0007669"/>
    <property type="project" value="UniProtKB-SubCell"/>
</dbReference>
<gene>
    <name evidence="9" type="ORF">AWZ03_003230</name>
</gene>
<organism evidence="9 10">
    <name type="scientific">Drosophila navojoa</name>
    <name type="common">Fruit fly</name>
    <dbReference type="NCBI Taxonomy" id="7232"/>
    <lineage>
        <taxon>Eukaryota</taxon>
        <taxon>Metazoa</taxon>
        <taxon>Ecdysozoa</taxon>
        <taxon>Arthropoda</taxon>
        <taxon>Hexapoda</taxon>
        <taxon>Insecta</taxon>
        <taxon>Pterygota</taxon>
        <taxon>Neoptera</taxon>
        <taxon>Endopterygota</taxon>
        <taxon>Diptera</taxon>
        <taxon>Brachycera</taxon>
        <taxon>Muscomorpha</taxon>
        <taxon>Ephydroidea</taxon>
        <taxon>Drosophilidae</taxon>
        <taxon>Drosophila</taxon>
    </lineage>
</organism>
<evidence type="ECO:0000313" key="9">
    <source>
        <dbReference type="EMBL" id="TDG50325.1"/>
    </source>
</evidence>
<protein>
    <recommendedName>
        <fullName evidence="8">Insulin-like domain-containing protein</fullName>
    </recommendedName>
</protein>
<dbReference type="OrthoDB" id="10019596at2759"/>
<dbReference type="Pfam" id="PF00049">
    <property type="entry name" value="Insulin"/>
    <property type="match status" value="1"/>
</dbReference>
<evidence type="ECO:0000313" key="10">
    <source>
        <dbReference type="Proteomes" id="UP000295192"/>
    </source>
</evidence>
<sequence length="133" mass="14772">MLYAPHATATGQRQRRRQRLCLLLLLLIALGSCCCSASNIAQLLREGKHKLCGPALNEAMDMVCVNGYNTIPMERDLELAPSHQGFALSPLLSSLYGAEVLIKTRRLRRQGGGIYDECCRNSCTRSELLAYCR</sequence>
<evidence type="ECO:0000256" key="5">
    <source>
        <dbReference type="ARBA" id="ARBA00023157"/>
    </source>
</evidence>
<dbReference type="PRINTS" id="PR00276">
    <property type="entry name" value="INSULINFAMLY"/>
</dbReference>
<evidence type="ECO:0000256" key="7">
    <source>
        <dbReference type="SAM" id="SignalP"/>
    </source>
</evidence>
<dbReference type="PANTHER" id="PTHR13647">
    <property type="entry name" value="INSULIN-LIKE PEPTIDE 2-RELATED"/>
    <property type="match status" value="1"/>
</dbReference>
<evidence type="ECO:0000256" key="2">
    <source>
        <dbReference type="ARBA" id="ARBA00011207"/>
    </source>
</evidence>
<feature type="domain" description="Insulin-like" evidence="8">
    <location>
        <begin position="49"/>
        <end position="132"/>
    </location>
</feature>
<dbReference type="AlphaFoldDB" id="A0A484BR33"/>
<dbReference type="PROSITE" id="PS00262">
    <property type="entry name" value="INSULIN"/>
    <property type="match status" value="1"/>
</dbReference>
<comment type="similarity">
    <text evidence="1 6">Belongs to the insulin family.</text>
</comment>
<accession>A0A484BR33</accession>
<feature type="chain" id="PRO_5019723150" description="Insulin-like domain-containing protein" evidence="7">
    <location>
        <begin position="38"/>
        <end position="133"/>
    </location>
</feature>
<dbReference type="PANTHER" id="PTHR13647:SF4">
    <property type="entry name" value="INSULIN-LIKE PEPTIDE 1-RELATED"/>
    <property type="match status" value="1"/>
</dbReference>
<evidence type="ECO:0000259" key="8">
    <source>
        <dbReference type="SMART" id="SM00078"/>
    </source>
</evidence>
<proteinExistence type="inferred from homology"/>
<dbReference type="OMA" id="VYDECCV"/>
<comment type="subunit">
    <text evidence="2">Heterodimer of a B chain and an A chain linked by two disulfide bonds.</text>
</comment>
<keyword evidence="4 7" id="KW-0732">Signal</keyword>
<name>A0A484BR33_DRONA</name>
<dbReference type="GO" id="GO:0005179">
    <property type="term" value="F:hormone activity"/>
    <property type="evidence" value="ECO:0007669"/>
    <property type="project" value="InterPro"/>
</dbReference>
<evidence type="ECO:0000256" key="4">
    <source>
        <dbReference type="ARBA" id="ARBA00022729"/>
    </source>
</evidence>
<dbReference type="SUPFAM" id="SSF56994">
    <property type="entry name" value="Insulin-like"/>
    <property type="match status" value="1"/>
</dbReference>
<dbReference type="InterPro" id="IPR016179">
    <property type="entry name" value="Insulin-like"/>
</dbReference>
<dbReference type="InterPro" id="IPR022353">
    <property type="entry name" value="Insulin_CS"/>
</dbReference>
<dbReference type="CDD" id="cd04366">
    <property type="entry name" value="IlGF_insulin_bombyxin_like"/>
    <property type="match status" value="1"/>
</dbReference>
<evidence type="ECO:0000256" key="6">
    <source>
        <dbReference type="RuleBase" id="RU000406"/>
    </source>
</evidence>
<dbReference type="InterPro" id="IPR036438">
    <property type="entry name" value="Insulin-like_sf"/>
</dbReference>
<feature type="signal peptide" evidence="7">
    <location>
        <begin position="1"/>
        <end position="37"/>
    </location>
</feature>
<dbReference type="Gene3D" id="1.10.100.10">
    <property type="entry name" value="Insulin-like"/>
    <property type="match status" value="1"/>
</dbReference>
<comment type="caution">
    <text evidence="9">The sequence shown here is derived from an EMBL/GenBank/DDBJ whole genome shotgun (WGS) entry which is preliminary data.</text>
</comment>
<evidence type="ECO:0000256" key="3">
    <source>
        <dbReference type="ARBA" id="ARBA00022685"/>
    </source>
</evidence>
<evidence type="ECO:0000256" key="1">
    <source>
        <dbReference type="ARBA" id="ARBA00009034"/>
    </source>
</evidence>
<keyword evidence="5" id="KW-1015">Disulfide bond</keyword>
<dbReference type="InterPro" id="IPR022352">
    <property type="entry name" value="Ins/IGF/rlx"/>
</dbReference>
<dbReference type="SMART" id="SM00078">
    <property type="entry name" value="IlGF"/>
    <property type="match status" value="1"/>
</dbReference>